<dbReference type="GO" id="GO:0005634">
    <property type="term" value="C:nucleus"/>
    <property type="evidence" value="ECO:0007669"/>
    <property type="project" value="TreeGrafter"/>
</dbReference>
<evidence type="ECO:0000313" key="4">
    <source>
        <dbReference type="Proteomes" id="UP000095192"/>
    </source>
</evidence>
<name>A0A1D3CYA7_9EIME</name>
<dbReference type="GO" id="GO:0006974">
    <property type="term" value="P:DNA damage response"/>
    <property type="evidence" value="ECO:0007669"/>
    <property type="project" value="InterPro"/>
</dbReference>
<organism evidence="3 4">
    <name type="scientific">Cyclospora cayetanensis</name>
    <dbReference type="NCBI Taxonomy" id="88456"/>
    <lineage>
        <taxon>Eukaryota</taxon>
        <taxon>Sar</taxon>
        <taxon>Alveolata</taxon>
        <taxon>Apicomplexa</taxon>
        <taxon>Conoidasida</taxon>
        <taxon>Coccidia</taxon>
        <taxon>Eucoccidiorida</taxon>
        <taxon>Eimeriorina</taxon>
        <taxon>Eimeriidae</taxon>
        <taxon>Cyclospora</taxon>
    </lineage>
</organism>
<dbReference type="Proteomes" id="UP000095192">
    <property type="component" value="Unassembled WGS sequence"/>
</dbReference>
<feature type="region of interest" description="Disordered" evidence="1">
    <location>
        <begin position="1"/>
        <end position="52"/>
    </location>
</feature>
<dbReference type="InterPro" id="IPR006640">
    <property type="entry name" value="SprT-like_domain"/>
</dbReference>
<evidence type="ECO:0000256" key="1">
    <source>
        <dbReference type="SAM" id="MobiDB-lite"/>
    </source>
</evidence>
<feature type="compositionally biased region" description="Polar residues" evidence="1">
    <location>
        <begin position="81"/>
        <end position="112"/>
    </location>
</feature>
<dbReference type="Pfam" id="PF10263">
    <property type="entry name" value="SprT-like"/>
    <property type="match status" value="1"/>
</dbReference>
<dbReference type="VEuPathDB" id="ToxoDB:cyc_06980"/>
<dbReference type="GO" id="GO:0031593">
    <property type="term" value="F:polyubiquitin modification-dependent protein binding"/>
    <property type="evidence" value="ECO:0007669"/>
    <property type="project" value="TreeGrafter"/>
</dbReference>
<evidence type="ECO:0000313" key="3">
    <source>
        <dbReference type="EMBL" id="OEH76187.1"/>
    </source>
</evidence>
<feature type="compositionally biased region" description="Polar residues" evidence="1">
    <location>
        <begin position="16"/>
        <end position="42"/>
    </location>
</feature>
<dbReference type="PANTHER" id="PTHR21220:SF0">
    <property type="entry name" value="DNA-DEPENDENT METALLOPROTEASE SPRTN"/>
    <property type="match status" value="1"/>
</dbReference>
<keyword evidence="4" id="KW-1185">Reference proteome</keyword>
<reference evidence="3 4" key="1">
    <citation type="journal article" date="2016" name="BMC Genomics">
        <title>Comparative genomics reveals Cyclospora cayetanensis possesses coccidia-like metabolism and invasion components but unique surface antigens.</title>
        <authorList>
            <person name="Liu S."/>
            <person name="Wang L."/>
            <person name="Zheng H."/>
            <person name="Xu Z."/>
            <person name="Roellig D.M."/>
            <person name="Li N."/>
            <person name="Frace M.A."/>
            <person name="Tang K."/>
            <person name="Arrowood M.J."/>
            <person name="Moss D.M."/>
            <person name="Zhang L."/>
            <person name="Feng Y."/>
            <person name="Xiao L."/>
        </authorList>
    </citation>
    <scope>NUCLEOTIDE SEQUENCE [LARGE SCALE GENOMIC DNA]</scope>
    <source>
        <strain evidence="3 4">CHN_HEN01</strain>
    </source>
</reference>
<sequence length="293" mass="31582">MKQNSSGSYKTEERSCNTGTDNNNGDKCTKSFQRSRVSSTEPSGGLLLGGPRESLKDYCISISSDSDTDNGDAVLVGCAASTDSNHTGSKSTSSINEKGRTPGTNQNSSSRITLAEQGAKQRDGCSPVLLIDSDEDSDYQKDLLAVLDSDDEPAGGSTRPEGTPLLAVASPSTILHPGGGAHGNTPPEFDFPCIYALFAEYNDRFFGGRLAHVEVKWSPRMTLCAGLCVYKTGGYCSVRLSEPLLKLRSVKELKNKTAATVPMDRYFLTYKQSWLGLLLALHALQLLLRRLLK</sequence>
<dbReference type="EMBL" id="JROU02001515">
    <property type="protein sequence ID" value="OEH76187.1"/>
    <property type="molecule type" value="Genomic_DNA"/>
</dbReference>
<dbReference type="AlphaFoldDB" id="A0A1D3CYA7"/>
<dbReference type="GO" id="GO:0004222">
    <property type="term" value="F:metalloendopeptidase activity"/>
    <property type="evidence" value="ECO:0007669"/>
    <property type="project" value="InterPro"/>
</dbReference>
<dbReference type="GO" id="GO:0003697">
    <property type="term" value="F:single-stranded DNA binding"/>
    <property type="evidence" value="ECO:0007669"/>
    <property type="project" value="InterPro"/>
</dbReference>
<comment type="caution">
    <text evidence="3">The sequence shown here is derived from an EMBL/GenBank/DDBJ whole genome shotgun (WGS) entry which is preliminary data.</text>
</comment>
<proteinExistence type="predicted"/>
<dbReference type="InParanoid" id="A0A1D3CYA7"/>
<protein>
    <recommendedName>
        <fullName evidence="2">SprT-like domain-containing protein</fullName>
    </recommendedName>
</protein>
<dbReference type="PANTHER" id="PTHR21220">
    <property type="entry name" value="DNA-DEPENDENT METALLOPROTEASE SPRTN"/>
    <property type="match status" value="1"/>
</dbReference>
<feature type="region of interest" description="Disordered" evidence="1">
    <location>
        <begin position="80"/>
        <end position="120"/>
    </location>
</feature>
<gene>
    <name evidence="3" type="ORF">cyc_06980</name>
</gene>
<accession>A0A1D3CYA7</accession>
<feature type="domain" description="SprT-like" evidence="2">
    <location>
        <begin position="195"/>
        <end position="255"/>
    </location>
</feature>
<evidence type="ECO:0000259" key="2">
    <source>
        <dbReference type="Pfam" id="PF10263"/>
    </source>
</evidence>
<dbReference type="InterPro" id="IPR044245">
    <property type="entry name" value="Spartan"/>
</dbReference>